<accession>A0ABS5QG94</accession>
<comment type="catalytic activity">
    <reaction evidence="1 9">
        <text>an S-substituted glutathione + H2O = an S-substituted L-cysteinylglycine + L-glutamate</text>
        <dbReference type="Rhea" id="RHEA:59468"/>
        <dbReference type="ChEBI" id="CHEBI:15377"/>
        <dbReference type="ChEBI" id="CHEBI:29985"/>
        <dbReference type="ChEBI" id="CHEBI:90779"/>
        <dbReference type="ChEBI" id="CHEBI:143103"/>
        <dbReference type="EC" id="3.4.19.13"/>
    </reaction>
</comment>
<comment type="PTM">
    <text evidence="9">Cleaved by autocatalysis into a large and a small subunit.</text>
</comment>
<dbReference type="Proteomes" id="UP000766336">
    <property type="component" value="Unassembled WGS sequence"/>
</dbReference>
<dbReference type="PANTHER" id="PTHR43199:SF1">
    <property type="entry name" value="GLUTATHIONE HYDROLASE PROENZYME"/>
    <property type="match status" value="1"/>
</dbReference>
<evidence type="ECO:0000256" key="3">
    <source>
        <dbReference type="ARBA" id="ARBA00009381"/>
    </source>
</evidence>
<dbReference type="InterPro" id="IPR029055">
    <property type="entry name" value="Ntn_hydrolases_N"/>
</dbReference>
<comment type="catalytic activity">
    <reaction evidence="2 9">
        <text>glutathione + H2O = L-cysteinylglycine + L-glutamate</text>
        <dbReference type="Rhea" id="RHEA:28807"/>
        <dbReference type="ChEBI" id="CHEBI:15377"/>
        <dbReference type="ChEBI" id="CHEBI:29985"/>
        <dbReference type="ChEBI" id="CHEBI:57925"/>
        <dbReference type="ChEBI" id="CHEBI:61694"/>
        <dbReference type="EC" id="3.4.19.13"/>
    </reaction>
</comment>
<evidence type="ECO:0000256" key="6">
    <source>
        <dbReference type="ARBA" id="ARBA00023145"/>
    </source>
</evidence>
<evidence type="ECO:0000256" key="2">
    <source>
        <dbReference type="ARBA" id="ARBA00001089"/>
    </source>
</evidence>
<comment type="caution">
    <text evidence="11">The sequence shown here is derived from an EMBL/GenBank/DDBJ whole genome shotgun (WGS) entry which is preliminary data.</text>
</comment>
<comment type="subunit">
    <text evidence="9">This enzyme consists of two polypeptide chains, which are synthesized in precursor form from a single polypeptide.</text>
</comment>
<dbReference type="PRINTS" id="PR01210">
    <property type="entry name" value="GGTRANSPTASE"/>
</dbReference>
<dbReference type="Gene3D" id="3.60.20.40">
    <property type="match status" value="1"/>
</dbReference>
<keyword evidence="5 9" id="KW-0378">Hydrolase</keyword>
<evidence type="ECO:0000256" key="8">
    <source>
        <dbReference type="ARBA" id="ARBA00047417"/>
    </source>
</evidence>
<keyword evidence="6 9" id="KW-0865">Zymogen</keyword>
<evidence type="ECO:0000256" key="7">
    <source>
        <dbReference type="ARBA" id="ARBA00023315"/>
    </source>
</evidence>
<dbReference type="GO" id="GO:0103068">
    <property type="term" value="F:leukotriene C4 gamma-glutamyl transferase activity"/>
    <property type="evidence" value="ECO:0007669"/>
    <property type="project" value="UniProtKB-EC"/>
</dbReference>
<evidence type="ECO:0000256" key="9">
    <source>
        <dbReference type="RuleBase" id="RU368036"/>
    </source>
</evidence>
<evidence type="ECO:0000256" key="5">
    <source>
        <dbReference type="ARBA" id="ARBA00022801"/>
    </source>
</evidence>
<comment type="pathway">
    <text evidence="9">Sulfur metabolism; glutathione metabolism.</text>
</comment>
<dbReference type="EC" id="2.3.2.2" evidence="9"/>
<protein>
    <recommendedName>
        <fullName evidence="9">Glutathione hydrolase proenzyme</fullName>
        <ecNumber evidence="9">2.3.2.2</ecNumber>
        <ecNumber evidence="9">3.4.19.13</ecNumber>
    </recommendedName>
    <component>
        <recommendedName>
            <fullName evidence="9">Glutathione hydrolase large chain</fullName>
        </recommendedName>
    </component>
    <component>
        <recommendedName>
            <fullName evidence="9">Glutathione hydrolase small chain</fullName>
        </recommendedName>
    </component>
</protein>
<keyword evidence="4 9" id="KW-0808">Transferase</keyword>
<gene>
    <name evidence="11" type="primary">ggt</name>
    <name evidence="11" type="ORF">KHU32_16760</name>
</gene>
<proteinExistence type="inferred from homology"/>
<dbReference type="Pfam" id="PF01019">
    <property type="entry name" value="G_glu_transpept"/>
    <property type="match status" value="1"/>
</dbReference>
<dbReference type="PANTHER" id="PTHR43199">
    <property type="entry name" value="GLUTATHIONE HYDROLASE"/>
    <property type="match status" value="1"/>
</dbReference>
<comment type="catalytic activity">
    <reaction evidence="8 9">
        <text>an N-terminal (5-L-glutamyl)-[peptide] + an alpha-amino acid = 5-L-glutamyl amino acid + an N-terminal L-alpha-aminoacyl-[peptide]</text>
        <dbReference type="Rhea" id="RHEA:23904"/>
        <dbReference type="Rhea" id="RHEA-COMP:9780"/>
        <dbReference type="Rhea" id="RHEA-COMP:9795"/>
        <dbReference type="ChEBI" id="CHEBI:77644"/>
        <dbReference type="ChEBI" id="CHEBI:78597"/>
        <dbReference type="ChEBI" id="CHEBI:78599"/>
        <dbReference type="ChEBI" id="CHEBI:78608"/>
        <dbReference type="EC" id="2.3.2.2"/>
    </reaction>
</comment>
<evidence type="ECO:0000256" key="1">
    <source>
        <dbReference type="ARBA" id="ARBA00001049"/>
    </source>
</evidence>
<dbReference type="EMBL" id="JAHCDA010000003">
    <property type="protein sequence ID" value="MBS7812604.1"/>
    <property type="molecule type" value="Genomic_DNA"/>
</dbReference>
<evidence type="ECO:0000313" key="11">
    <source>
        <dbReference type="EMBL" id="MBS7812604.1"/>
    </source>
</evidence>
<evidence type="ECO:0000313" key="12">
    <source>
        <dbReference type="Proteomes" id="UP000766336"/>
    </source>
</evidence>
<reference evidence="11 12" key="1">
    <citation type="submission" date="2021-05" db="EMBL/GenBank/DDBJ databases">
        <title>Roseococcus sp. XZZS9, whole genome shotgun sequencing project.</title>
        <authorList>
            <person name="Zhao G."/>
            <person name="Shen L."/>
        </authorList>
    </citation>
    <scope>NUCLEOTIDE SEQUENCE [LARGE SCALE GENOMIC DNA]</scope>
    <source>
        <strain evidence="11 12">XZZS9</strain>
    </source>
</reference>
<organism evidence="11 12">
    <name type="scientific">Roseococcus pinisoli</name>
    <dbReference type="NCBI Taxonomy" id="2835040"/>
    <lineage>
        <taxon>Bacteria</taxon>
        <taxon>Pseudomonadati</taxon>
        <taxon>Pseudomonadota</taxon>
        <taxon>Alphaproteobacteria</taxon>
        <taxon>Acetobacterales</taxon>
        <taxon>Roseomonadaceae</taxon>
        <taxon>Roseococcus</taxon>
    </lineage>
</organism>
<dbReference type="InterPro" id="IPR000101">
    <property type="entry name" value="GGT_peptidase"/>
</dbReference>
<dbReference type="EC" id="3.4.19.13" evidence="9"/>
<keyword evidence="9" id="KW-0317">Glutathione biosynthesis</keyword>
<dbReference type="Gene3D" id="1.10.246.130">
    <property type="match status" value="1"/>
</dbReference>
<dbReference type="InterPro" id="IPR043137">
    <property type="entry name" value="GGT_ssub_C"/>
</dbReference>
<evidence type="ECO:0000256" key="10">
    <source>
        <dbReference type="SAM" id="MobiDB-lite"/>
    </source>
</evidence>
<dbReference type="SUPFAM" id="SSF56235">
    <property type="entry name" value="N-terminal nucleophile aminohydrolases (Ntn hydrolases)"/>
    <property type="match status" value="1"/>
</dbReference>
<dbReference type="NCBIfam" id="TIGR00066">
    <property type="entry name" value="g_glut_trans"/>
    <property type="match status" value="1"/>
</dbReference>
<dbReference type="InterPro" id="IPR051792">
    <property type="entry name" value="GGT_bact"/>
</dbReference>
<sequence>MVVASHPLAAEAGQAVLRAGGTAVDAAVTVQAVLSLVEPQASGIGGGAFLLHWNPAGHELTAWDGRETAPAAARGDLFLNDGRPMEFLDAIVGGRAVGVPGVMRMLEEAHRAHGKLPWADLFAPAIRLAEEGFPVSPRLAQSIAVSAETLRRDAAARALFFDASGAPLAEGAVLRNPALAETLRALAEQGADALHRGPIAADIVNAVRRHANPGLMTGDDLAGYAPRRSTAICLPYRLYTVCAPPPPSGGAVVLQILGLLAHFGPDLEPTGADAAMLLGETGRLAFADRGRYLADPAFSPVPTAGLLDPAYLTLRAQLISLDRAIRVPRPGNPRRDGPPLASQPPQPESGTAHLAIVDAEGRAVSMTTTVESIFGARVVVRGFVLNNELSDFSFLPEIDGRPVANRVEGGKRPRSSMSPLMAFRGAELELITGSAGGARIIGYVAQSVMATLDWNLDPQAAAALPHAGAYHVLTELEQGTVAASLLNALTSRGAPAAARVMNSGTNIIRLQREGEARRLLGGTDPRREGAAVGD</sequence>
<name>A0ABS5QG94_9PROT</name>
<comment type="similarity">
    <text evidence="3 9">Belongs to the gamma-glutamyltransferase family.</text>
</comment>
<dbReference type="InterPro" id="IPR043138">
    <property type="entry name" value="GGT_lsub"/>
</dbReference>
<feature type="region of interest" description="Disordered" evidence="10">
    <location>
        <begin position="325"/>
        <end position="350"/>
    </location>
</feature>
<keyword evidence="12" id="KW-1185">Reference proteome</keyword>
<keyword evidence="7 9" id="KW-0012">Acyltransferase</keyword>
<evidence type="ECO:0000256" key="4">
    <source>
        <dbReference type="ARBA" id="ARBA00022679"/>
    </source>
</evidence>